<dbReference type="HAMAP" id="MF_01341">
    <property type="entry name" value="Ribosomal_uL15"/>
    <property type="match status" value="1"/>
</dbReference>
<feature type="compositionally biased region" description="Basic residues" evidence="6">
    <location>
        <begin position="1"/>
        <end position="16"/>
    </location>
</feature>
<dbReference type="Gene3D" id="4.10.990.10">
    <property type="match status" value="1"/>
</dbReference>
<keyword evidence="5" id="KW-0694">RNA-binding</keyword>
<comment type="function">
    <text evidence="5">Binds to the 23S rRNA.</text>
</comment>
<accession>A0A7C4JIZ7</accession>
<evidence type="ECO:0000259" key="7">
    <source>
        <dbReference type="Pfam" id="PF00828"/>
    </source>
</evidence>
<dbReference type="GO" id="GO:0003735">
    <property type="term" value="F:structural constituent of ribosome"/>
    <property type="evidence" value="ECO:0007669"/>
    <property type="project" value="InterPro"/>
</dbReference>
<evidence type="ECO:0000256" key="3">
    <source>
        <dbReference type="ARBA" id="ARBA00023274"/>
    </source>
</evidence>
<comment type="subunit">
    <text evidence="5">Part of the 50S ribosomal subunit.</text>
</comment>
<evidence type="ECO:0000256" key="6">
    <source>
        <dbReference type="SAM" id="MobiDB-lite"/>
    </source>
</evidence>
<dbReference type="InterPro" id="IPR021131">
    <property type="entry name" value="Ribosomal_uL15/eL18"/>
</dbReference>
<evidence type="ECO:0000313" key="9">
    <source>
        <dbReference type="EMBL" id="HGQ64137.1"/>
    </source>
</evidence>
<dbReference type="PANTHER" id="PTHR11721:SF3">
    <property type="entry name" value="LARGE RIBOSOMAL SUBUNIT PROTEIN UL15"/>
    <property type="match status" value="1"/>
</dbReference>
<dbReference type="PANTHER" id="PTHR11721">
    <property type="entry name" value="60S RIBOSOMAL PROTEIN L27A"/>
    <property type="match status" value="1"/>
</dbReference>
<organism evidence="9">
    <name type="scientific">Ignisphaera aggregans</name>
    <dbReference type="NCBI Taxonomy" id="334771"/>
    <lineage>
        <taxon>Archaea</taxon>
        <taxon>Thermoproteota</taxon>
        <taxon>Thermoprotei</taxon>
        <taxon>Desulfurococcales</taxon>
        <taxon>Desulfurococcaceae</taxon>
        <taxon>Ignisphaera</taxon>
    </lineage>
</organism>
<dbReference type="GO" id="GO:0006412">
    <property type="term" value="P:translation"/>
    <property type="evidence" value="ECO:0007669"/>
    <property type="project" value="UniProtKB-UniRule"/>
</dbReference>
<evidence type="ECO:0000256" key="1">
    <source>
        <dbReference type="ARBA" id="ARBA00007320"/>
    </source>
</evidence>
<protein>
    <recommendedName>
        <fullName evidence="4 5">Large ribosomal subunit protein uL15</fullName>
    </recommendedName>
</protein>
<sequence>MVVRKEKKSRKMHGYRNRGWGSIGQHRKSGSRGGRGASGMHKHKWSWVIKYFRDWFGKKGFTPRGSKHWEEMKIMDLRQLNEFVEKLIQSSQAVYEGGKIVVNLSEVGITKVVGDGEIKHPVKVIVYKTTKSAKNKIEAAGGIVVPLYSKQTE</sequence>
<feature type="domain" description="Large ribosomal subunit protein uL15/eL18" evidence="7">
    <location>
        <begin position="76"/>
        <end position="145"/>
    </location>
</feature>
<proteinExistence type="inferred from homology"/>
<dbReference type="Pfam" id="PF00828">
    <property type="entry name" value="Ribosomal_L27A"/>
    <property type="match status" value="1"/>
</dbReference>
<evidence type="ECO:0000256" key="2">
    <source>
        <dbReference type="ARBA" id="ARBA00022980"/>
    </source>
</evidence>
<keyword evidence="5" id="KW-0699">rRNA-binding</keyword>
<reference evidence="9" key="1">
    <citation type="journal article" date="2020" name="mSystems">
        <title>Genome- and Community-Level Interaction Insights into Carbon Utilization and Element Cycling Functions of Hydrothermarchaeota in Hydrothermal Sediment.</title>
        <authorList>
            <person name="Zhou Z."/>
            <person name="Liu Y."/>
            <person name="Xu W."/>
            <person name="Pan J."/>
            <person name="Luo Z.H."/>
            <person name="Li M."/>
        </authorList>
    </citation>
    <scope>NUCLEOTIDE SEQUENCE [LARGE SCALE GENOMIC DNA]</scope>
    <source>
        <strain evidence="9">SpSt-637</strain>
        <strain evidence="8">SpSt-667</strain>
    </source>
</reference>
<dbReference type="GO" id="GO:0022625">
    <property type="term" value="C:cytosolic large ribosomal subunit"/>
    <property type="evidence" value="ECO:0007669"/>
    <property type="project" value="TreeGrafter"/>
</dbReference>
<keyword evidence="2 5" id="KW-0689">Ribosomal protein</keyword>
<dbReference type="EMBL" id="DTBD01000020">
    <property type="protein sequence ID" value="HGQ64137.1"/>
    <property type="molecule type" value="Genomic_DNA"/>
</dbReference>
<dbReference type="SUPFAM" id="SSF52080">
    <property type="entry name" value="Ribosomal proteins L15p and L18e"/>
    <property type="match status" value="1"/>
</dbReference>
<dbReference type="AlphaFoldDB" id="A0A7C4JIZ7"/>
<comment type="caution">
    <text evidence="9">The sequence shown here is derived from an EMBL/GenBank/DDBJ whole genome shotgun (WGS) entry which is preliminary data.</text>
</comment>
<dbReference type="Gene3D" id="3.100.10.10">
    <property type="match status" value="1"/>
</dbReference>
<dbReference type="EMBL" id="DTCK01000045">
    <property type="protein sequence ID" value="HGQ36719.1"/>
    <property type="molecule type" value="Genomic_DNA"/>
</dbReference>
<dbReference type="InterPro" id="IPR030878">
    <property type="entry name" value="Ribosomal_uL15"/>
</dbReference>
<dbReference type="GO" id="GO:0019843">
    <property type="term" value="F:rRNA binding"/>
    <property type="evidence" value="ECO:0007669"/>
    <property type="project" value="UniProtKB-UniRule"/>
</dbReference>
<evidence type="ECO:0000313" key="8">
    <source>
        <dbReference type="EMBL" id="HGQ36719.1"/>
    </source>
</evidence>
<comment type="similarity">
    <text evidence="1 5">Belongs to the universal ribosomal protein uL15 family.</text>
</comment>
<evidence type="ECO:0000256" key="4">
    <source>
        <dbReference type="ARBA" id="ARBA00035200"/>
    </source>
</evidence>
<keyword evidence="3 5" id="KW-0687">Ribonucleoprotein</keyword>
<feature type="region of interest" description="Disordered" evidence="6">
    <location>
        <begin position="1"/>
        <end position="39"/>
    </location>
</feature>
<dbReference type="InterPro" id="IPR027386">
    <property type="entry name" value="Rbsml_uL15_N"/>
</dbReference>
<gene>
    <name evidence="5" type="primary">rpl15</name>
    <name evidence="9" type="ORF">ENU08_02700</name>
    <name evidence="8" type="ORF">ENU41_08635</name>
</gene>
<name>A0A7C4JIZ7_9CREN</name>
<evidence type="ECO:0000256" key="5">
    <source>
        <dbReference type="HAMAP-Rule" id="MF_01341"/>
    </source>
</evidence>
<dbReference type="InterPro" id="IPR036227">
    <property type="entry name" value="Ribosomal_uL15/eL18_sf"/>
</dbReference>